<reference evidence="12" key="1">
    <citation type="submission" date="2018-02" db="EMBL/GenBank/DDBJ databases">
        <authorList>
            <person name="Cohen D.B."/>
            <person name="Kent A.D."/>
        </authorList>
    </citation>
    <scope>NUCLEOTIDE SEQUENCE</scope>
</reference>
<sequence length="284" mass="32115">MLKELEFECVPISLMEQVLTFLNDVREDLRCSMARDVVTIKNESFDPNCMDLSSNAKEEKLLIQLPKDTSLDFQKKVTLSKHEKKDTSVSSFFGNKEIYEQLAEMETDDQLLDQLLQSRTLAMERVRASQQTFILVASLLDRIPNLAGLARTCEVFKASGLTIADSNILSDKQFQLISVTAEKWVPIIEVPVNSVKVFLEKKKREGFSILGLEQTANSIPLDQYVFPTKTVLVLGREKEGIPVDIIHILDACIEIPQLGVVRSLNVHVSGAIALWEYTRQQRSQ</sequence>
<dbReference type="GO" id="GO:0141100">
    <property type="term" value="F:tRNA (guanine(18)-2'-O)-methyltransferase activity"/>
    <property type="evidence" value="ECO:0007669"/>
    <property type="project" value="UniProtKB-EC"/>
</dbReference>
<evidence type="ECO:0000256" key="2">
    <source>
        <dbReference type="ARBA" id="ARBA00022679"/>
    </source>
</evidence>
<dbReference type="AlphaFoldDB" id="A0A2N9FXE0"/>
<keyword evidence="2" id="KW-0808">Transferase</keyword>
<gene>
    <name evidence="12" type="ORF">FSB_LOCUS19662</name>
</gene>
<evidence type="ECO:0000256" key="10">
    <source>
        <dbReference type="ARBA" id="ARBA00093656"/>
    </source>
</evidence>
<dbReference type="InterPro" id="IPR001537">
    <property type="entry name" value="SpoU_MeTrfase"/>
</dbReference>
<dbReference type="EC" id="2.1.1.34" evidence="8"/>
<accession>A0A2N9FXE0</accession>
<evidence type="ECO:0000256" key="1">
    <source>
        <dbReference type="ARBA" id="ARBA00022603"/>
    </source>
</evidence>
<dbReference type="SUPFAM" id="SSF75217">
    <property type="entry name" value="alpha/beta knot"/>
    <property type="match status" value="1"/>
</dbReference>
<dbReference type="PANTHER" id="PTHR12029:SF11">
    <property type="entry name" value="METHYLTRANSFERASE TARBP1-RELATED"/>
    <property type="match status" value="1"/>
</dbReference>
<comment type="function">
    <text evidence="7">S-adenosyl-L-methionine-dependent 2'-O-ribose methyltransferase that catalyzes the formation of 2'-O-methylguanosine at position 18 (Gm18) in a subset of tRNA. Selectively mediates Gm18 methylation of tRNAGln-TTG/CTG and tRNASer-TGA/GCT. Gm18 modification can enhance the stability of modified tRNAs.</text>
</comment>
<dbReference type="InterPro" id="IPR029028">
    <property type="entry name" value="Alpha/beta_knot_MTases"/>
</dbReference>
<evidence type="ECO:0000256" key="9">
    <source>
        <dbReference type="ARBA" id="ARBA00093636"/>
    </source>
</evidence>
<evidence type="ECO:0000256" key="4">
    <source>
        <dbReference type="ARBA" id="ARBA00022884"/>
    </source>
</evidence>
<keyword evidence="4" id="KW-0694">RNA-binding</keyword>
<evidence type="ECO:0000256" key="6">
    <source>
        <dbReference type="ARBA" id="ARBA00093266"/>
    </source>
</evidence>
<evidence type="ECO:0000256" key="5">
    <source>
        <dbReference type="ARBA" id="ARBA00022990"/>
    </source>
</evidence>
<protein>
    <recommendedName>
        <fullName evidence="9">tRNA (guanosine(18)-2'-O)-methyltransferase TARBP1</fullName>
        <ecNumber evidence="8">2.1.1.34</ecNumber>
    </recommendedName>
    <alternativeName>
        <fullName evidence="10">TAR RNA-binding protein 1</fullName>
    </alternativeName>
</protein>
<dbReference type="InterPro" id="IPR044748">
    <property type="entry name" value="Trm3/TARBP1_C"/>
</dbReference>
<feature type="domain" description="tRNA/rRNA methyltransferase SpoU type" evidence="11">
    <location>
        <begin position="134"/>
        <end position="275"/>
    </location>
</feature>
<dbReference type="InterPro" id="IPR029026">
    <property type="entry name" value="tRNA_m1G_MTases_N"/>
</dbReference>
<dbReference type="CDD" id="cd18091">
    <property type="entry name" value="SpoU-like_TRM3-like"/>
    <property type="match status" value="1"/>
</dbReference>
<name>A0A2N9FXE0_FAGSY</name>
<proteinExistence type="predicted"/>
<evidence type="ECO:0000256" key="3">
    <source>
        <dbReference type="ARBA" id="ARBA00022691"/>
    </source>
</evidence>
<dbReference type="EMBL" id="OIVN01001252">
    <property type="protein sequence ID" value="SPC91780.1"/>
    <property type="molecule type" value="Genomic_DNA"/>
</dbReference>
<evidence type="ECO:0000313" key="12">
    <source>
        <dbReference type="EMBL" id="SPC91780.1"/>
    </source>
</evidence>
<dbReference type="PANTHER" id="PTHR12029">
    <property type="entry name" value="RNA METHYLTRANSFERASE"/>
    <property type="match status" value="1"/>
</dbReference>
<dbReference type="GO" id="GO:0030488">
    <property type="term" value="P:tRNA methylation"/>
    <property type="evidence" value="ECO:0007669"/>
    <property type="project" value="InterPro"/>
</dbReference>
<comment type="catalytic activity">
    <reaction evidence="6">
        <text>guanosine(18) in tRNA + S-adenosyl-L-methionine = 2'-O-methylguanosine(18) in tRNA + S-adenosyl-L-homocysteine + H(+)</text>
        <dbReference type="Rhea" id="RHEA:20077"/>
        <dbReference type="Rhea" id="RHEA-COMP:10190"/>
        <dbReference type="Rhea" id="RHEA-COMP:10192"/>
        <dbReference type="ChEBI" id="CHEBI:15378"/>
        <dbReference type="ChEBI" id="CHEBI:57856"/>
        <dbReference type="ChEBI" id="CHEBI:59789"/>
        <dbReference type="ChEBI" id="CHEBI:74269"/>
        <dbReference type="ChEBI" id="CHEBI:74445"/>
        <dbReference type="EC" id="2.1.1.34"/>
    </reaction>
    <physiologicalReaction direction="left-to-right" evidence="6">
        <dbReference type="Rhea" id="RHEA:20078"/>
    </physiologicalReaction>
</comment>
<dbReference type="GO" id="GO:0003723">
    <property type="term" value="F:RNA binding"/>
    <property type="evidence" value="ECO:0007669"/>
    <property type="project" value="UniProtKB-KW"/>
</dbReference>
<keyword evidence="3" id="KW-0949">S-adenosyl-L-methionine</keyword>
<evidence type="ECO:0000259" key="11">
    <source>
        <dbReference type="Pfam" id="PF00588"/>
    </source>
</evidence>
<dbReference type="Pfam" id="PF00588">
    <property type="entry name" value="SpoU_methylase"/>
    <property type="match status" value="1"/>
</dbReference>
<keyword evidence="1" id="KW-0489">Methyltransferase</keyword>
<evidence type="ECO:0000256" key="8">
    <source>
        <dbReference type="ARBA" id="ARBA00093594"/>
    </source>
</evidence>
<evidence type="ECO:0000256" key="7">
    <source>
        <dbReference type="ARBA" id="ARBA00093361"/>
    </source>
</evidence>
<organism evidence="12">
    <name type="scientific">Fagus sylvatica</name>
    <name type="common">Beechnut</name>
    <dbReference type="NCBI Taxonomy" id="28930"/>
    <lineage>
        <taxon>Eukaryota</taxon>
        <taxon>Viridiplantae</taxon>
        <taxon>Streptophyta</taxon>
        <taxon>Embryophyta</taxon>
        <taxon>Tracheophyta</taxon>
        <taxon>Spermatophyta</taxon>
        <taxon>Magnoliopsida</taxon>
        <taxon>eudicotyledons</taxon>
        <taxon>Gunneridae</taxon>
        <taxon>Pentapetalae</taxon>
        <taxon>rosids</taxon>
        <taxon>fabids</taxon>
        <taxon>Fagales</taxon>
        <taxon>Fagaceae</taxon>
        <taxon>Fagus</taxon>
    </lineage>
</organism>
<dbReference type="InterPro" id="IPR045330">
    <property type="entry name" value="TRM3/TARBP1"/>
</dbReference>
<dbReference type="FunFam" id="3.40.1280.10:FF:000010">
    <property type="entry name" value="probable methyltransferase TARBP1"/>
    <property type="match status" value="1"/>
</dbReference>
<keyword evidence="5" id="KW-0007">Acetylation</keyword>
<dbReference type="Gene3D" id="3.40.1280.10">
    <property type="match status" value="1"/>
</dbReference>